<sequence>MGDEKPWGRRIVICCDGTWQSSVSSKDNVPSNITKLCRLIARTGTDQHDPSKKFHQIVYYDSGVGTGNLSKSEQNRQGGSGAGLAENVIEAYNFIVMNYEPGDEIFSFGFSRGAYTARAVAGLVSDIGVIKPIHMQFFPTLYRTYMTNDEGIEFRETQAWKDFVEGKLSQRGEELRRQGVQLDPTNMQQVAEVWEIRPHGELAVSPESRKVKAVGVFDTVGSLGVPDFLGISFASKRAKFGFHNVKLTEHIEHAYQALALDERRKAFRPTLWYIPKDILHDPDRNTPELKQVWFPGVHINCGGGAQDCIDEMKGDSENLSTATLAWMLQCISPHLAIDLEAFTMVLDQYKRWLTRITYACTYHHRTLRDKAISRLPRAPTVPFIKYPPSQLNPPKRDPPHAHTNFDFSWGVGPLLDSFKGFYHLLGSHMRVPGHEDVEIFDEEEGHYHWKPIRDIGETNEYVHPIVHHRSIARGWDKHNPLKDRWTRDNWRGTDGKTRFWWYMDGEKDKIAIPEWAILPDQEGKPNFERAWYSMCEKSEKTMAALSKVVEYSEVDFLEALDRKIDFAFDDKPQNQWP</sequence>
<protein>
    <recommendedName>
        <fullName evidence="1">T6SS Phospholipase effector Tle1-like catalytic domain-containing protein</fullName>
    </recommendedName>
</protein>
<dbReference type="AlphaFoldDB" id="A0A6A7ADC2"/>
<name>A0A6A7ADC2_9PLEO</name>
<dbReference type="EMBL" id="MU006218">
    <property type="protein sequence ID" value="KAF2831246.1"/>
    <property type="molecule type" value="Genomic_DNA"/>
</dbReference>
<proteinExistence type="predicted"/>
<dbReference type="Pfam" id="PF09994">
    <property type="entry name" value="T6SS_Tle1-like_cat"/>
    <property type="match status" value="1"/>
</dbReference>
<organism evidence="2 3">
    <name type="scientific">Ophiobolus disseminans</name>
    <dbReference type="NCBI Taxonomy" id="1469910"/>
    <lineage>
        <taxon>Eukaryota</taxon>
        <taxon>Fungi</taxon>
        <taxon>Dikarya</taxon>
        <taxon>Ascomycota</taxon>
        <taxon>Pezizomycotina</taxon>
        <taxon>Dothideomycetes</taxon>
        <taxon>Pleosporomycetidae</taxon>
        <taxon>Pleosporales</taxon>
        <taxon>Pleosporineae</taxon>
        <taxon>Phaeosphaeriaceae</taxon>
        <taxon>Ophiobolus</taxon>
    </lineage>
</organism>
<evidence type="ECO:0000313" key="2">
    <source>
        <dbReference type="EMBL" id="KAF2831246.1"/>
    </source>
</evidence>
<reference evidence="2" key="1">
    <citation type="journal article" date="2020" name="Stud. Mycol.">
        <title>101 Dothideomycetes genomes: a test case for predicting lifestyles and emergence of pathogens.</title>
        <authorList>
            <person name="Haridas S."/>
            <person name="Albert R."/>
            <person name="Binder M."/>
            <person name="Bloem J."/>
            <person name="Labutti K."/>
            <person name="Salamov A."/>
            <person name="Andreopoulos B."/>
            <person name="Baker S."/>
            <person name="Barry K."/>
            <person name="Bills G."/>
            <person name="Bluhm B."/>
            <person name="Cannon C."/>
            <person name="Castanera R."/>
            <person name="Culley D."/>
            <person name="Daum C."/>
            <person name="Ezra D."/>
            <person name="Gonzalez J."/>
            <person name="Henrissat B."/>
            <person name="Kuo A."/>
            <person name="Liang C."/>
            <person name="Lipzen A."/>
            <person name="Lutzoni F."/>
            <person name="Magnuson J."/>
            <person name="Mondo S."/>
            <person name="Nolan M."/>
            <person name="Ohm R."/>
            <person name="Pangilinan J."/>
            <person name="Park H.-J."/>
            <person name="Ramirez L."/>
            <person name="Alfaro M."/>
            <person name="Sun H."/>
            <person name="Tritt A."/>
            <person name="Yoshinaga Y."/>
            <person name="Zwiers L.-H."/>
            <person name="Turgeon B."/>
            <person name="Goodwin S."/>
            <person name="Spatafora J."/>
            <person name="Crous P."/>
            <person name="Grigoriev I."/>
        </authorList>
    </citation>
    <scope>NUCLEOTIDE SEQUENCE</scope>
    <source>
        <strain evidence="2">CBS 113818</strain>
    </source>
</reference>
<dbReference type="Proteomes" id="UP000799424">
    <property type="component" value="Unassembled WGS sequence"/>
</dbReference>
<gene>
    <name evidence="2" type="ORF">CC86DRAFT_314471</name>
</gene>
<accession>A0A6A7ADC2</accession>
<dbReference type="InterPro" id="IPR018712">
    <property type="entry name" value="Tle1-like_cat"/>
</dbReference>
<feature type="domain" description="T6SS Phospholipase effector Tle1-like catalytic" evidence="1">
    <location>
        <begin position="9"/>
        <end position="329"/>
    </location>
</feature>
<keyword evidence="3" id="KW-1185">Reference proteome</keyword>
<dbReference type="OrthoDB" id="3057168at2759"/>
<dbReference type="PANTHER" id="PTHR33840">
    <property type="match status" value="1"/>
</dbReference>
<dbReference type="PANTHER" id="PTHR33840:SF16">
    <property type="entry name" value="DUF2235 DOMAIN-CONTAINING PROTEIN"/>
    <property type="match status" value="1"/>
</dbReference>
<evidence type="ECO:0000259" key="1">
    <source>
        <dbReference type="Pfam" id="PF09994"/>
    </source>
</evidence>
<evidence type="ECO:0000313" key="3">
    <source>
        <dbReference type="Proteomes" id="UP000799424"/>
    </source>
</evidence>